<protein>
    <submittedName>
        <fullName evidence="1">Uncharacterized protein</fullName>
    </submittedName>
</protein>
<organism evidence="1">
    <name type="scientific">Rhizophora mucronata</name>
    <name type="common">Asiatic mangrove</name>
    <dbReference type="NCBI Taxonomy" id="61149"/>
    <lineage>
        <taxon>Eukaryota</taxon>
        <taxon>Viridiplantae</taxon>
        <taxon>Streptophyta</taxon>
        <taxon>Embryophyta</taxon>
        <taxon>Tracheophyta</taxon>
        <taxon>Spermatophyta</taxon>
        <taxon>Magnoliopsida</taxon>
        <taxon>eudicotyledons</taxon>
        <taxon>Gunneridae</taxon>
        <taxon>Pentapetalae</taxon>
        <taxon>rosids</taxon>
        <taxon>fabids</taxon>
        <taxon>Malpighiales</taxon>
        <taxon>Rhizophoraceae</taxon>
        <taxon>Rhizophora</taxon>
    </lineage>
</organism>
<dbReference type="EMBL" id="GGEC01068490">
    <property type="protein sequence ID" value="MBX48974.1"/>
    <property type="molecule type" value="Transcribed_RNA"/>
</dbReference>
<accession>A0A2P2P2K4</accession>
<name>A0A2P2P2K4_RHIMU</name>
<sequence length="27" mass="3326">MEEENVEIQVKTRNKEKKNFFQQLSMP</sequence>
<evidence type="ECO:0000313" key="1">
    <source>
        <dbReference type="EMBL" id="MBX48974.1"/>
    </source>
</evidence>
<proteinExistence type="predicted"/>
<reference evidence="1" key="1">
    <citation type="submission" date="2018-02" db="EMBL/GenBank/DDBJ databases">
        <title>Rhizophora mucronata_Transcriptome.</title>
        <authorList>
            <person name="Meera S.P."/>
            <person name="Sreeshan A."/>
            <person name="Augustine A."/>
        </authorList>
    </citation>
    <scope>NUCLEOTIDE SEQUENCE</scope>
    <source>
        <tissue evidence="1">Leaf</tissue>
    </source>
</reference>
<dbReference type="AlphaFoldDB" id="A0A2P2P2K4"/>